<proteinExistence type="predicted"/>
<name>A0A7Y9LNZ2_9BURK</name>
<sequence>MKANESPALQGRVVEDEVQLTLLELCQASGAPRERIMTWVSEGMLEPVGDRPPDWRFTGVSLRRTRLACRLEQDLELNPPGVALALDLMDEIMALRAELRRSGFR</sequence>
<dbReference type="Pfam" id="PF13591">
    <property type="entry name" value="MerR_2"/>
    <property type="match status" value="1"/>
</dbReference>
<dbReference type="Gene3D" id="1.10.1660.10">
    <property type="match status" value="1"/>
</dbReference>
<dbReference type="Proteomes" id="UP000542125">
    <property type="component" value="Unassembled WGS sequence"/>
</dbReference>
<dbReference type="RefSeq" id="WP_179587561.1">
    <property type="nucleotide sequence ID" value="NZ_JACBYR010000001.1"/>
</dbReference>
<organism evidence="1 2">
    <name type="scientific">Pigmentiphaga litoralis</name>
    <dbReference type="NCBI Taxonomy" id="516702"/>
    <lineage>
        <taxon>Bacteria</taxon>
        <taxon>Pseudomonadati</taxon>
        <taxon>Pseudomonadota</taxon>
        <taxon>Betaproteobacteria</taxon>
        <taxon>Burkholderiales</taxon>
        <taxon>Alcaligenaceae</taxon>
        <taxon>Pigmentiphaga</taxon>
    </lineage>
</organism>
<gene>
    <name evidence="1" type="ORF">FHW18_003059</name>
</gene>
<dbReference type="AlphaFoldDB" id="A0A7Y9LNZ2"/>
<evidence type="ECO:0000313" key="1">
    <source>
        <dbReference type="EMBL" id="NYE83788.1"/>
    </source>
</evidence>
<comment type="caution">
    <text evidence="1">The sequence shown here is derived from an EMBL/GenBank/DDBJ whole genome shotgun (WGS) entry which is preliminary data.</text>
</comment>
<protein>
    <submittedName>
        <fullName evidence="1">Chaperone modulatory protein CbpM</fullName>
    </submittedName>
</protein>
<reference evidence="1 2" key="1">
    <citation type="submission" date="2020-07" db="EMBL/GenBank/DDBJ databases">
        <title>Genomic Encyclopedia of Type Strains, Phase IV (KMG-V): Genome sequencing to study the core and pangenomes of soil and plant-associated prokaryotes.</title>
        <authorList>
            <person name="Whitman W."/>
        </authorList>
    </citation>
    <scope>NUCLEOTIDE SEQUENCE [LARGE SCALE GENOMIC DNA]</scope>
    <source>
        <strain evidence="1 2">SAS40</strain>
    </source>
</reference>
<keyword evidence="2" id="KW-1185">Reference proteome</keyword>
<dbReference type="EMBL" id="JACBYR010000001">
    <property type="protein sequence ID" value="NYE83788.1"/>
    <property type="molecule type" value="Genomic_DNA"/>
</dbReference>
<evidence type="ECO:0000313" key="2">
    <source>
        <dbReference type="Proteomes" id="UP000542125"/>
    </source>
</evidence>
<accession>A0A7Y9LNZ2</accession>